<dbReference type="EMBL" id="VBZC01000040">
    <property type="protein sequence ID" value="TLS42459.1"/>
    <property type="molecule type" value="Genomic_DNA"/>
</dbReference>
<proteinExistence type="predicted"/>
<organism evidence="2 3">
    <name type="scientific">Streptomyces montanus</name>
    <dbReference type="NCBI Taxonomy" id="2580423"/>
    <lineage>
        <taxon>Bacteria</taxon>
        <taxon>Bacillati</taxon>
        <taxon>Actinomycetota</taxon>
        <taxon>Actinomycetes</taxon>
        <taxon>Kitasatosporales</taxon>
        <taxon>Streptomycetaceae</taxon>
        <taxon>Streptomyces</taxon>
    </lineage>
</organism>
<reference evidence="2 3" key="1">
    <citation type="submission" date="2019-05" db="EMBL/GenBank/DDBJ databases">
        <title>Streptomyces sp. NEAU-C151, a novel actinomycete isolated from soil.</title>
        <authorList>
            <person name="Han L."/>
            <person name="Jiang H."/>
        </authorList>
    </citation>
    <scope>NUCLEOTIDE SEQUENCE [LARGE SCALE GENOMIC DNA]</scope>
    <source>
        <strain evidence="2 3">NEAU-C151</strain>
    </source>
</reference>
<evidence type="ECO:0000256" key="1">
    <source>
        <dbReference type="SAM" id="MobiDB-lite"/>
    </source>
</evidence>
<dbReference type="AlphaFoldDB" id="A0A5R9FIU9"/>
<name>A0A5R9FIU9_9ACTN</name>
<evidence type="ECO:0000313" key="3">
    <source>
        <dbReference type="Proteomes" id="UP000305906"/>
    </source>
</evidence>
<feature type="region of interest" description="Disordered" evidence="1">
    <location>
        <begin position="1"/>
        <end position="63"/>
    </location>
</feature>
<keyword evidence="3" id="KW-1185">Reference proteome</keyword>
<protein>
    <submittedName>
        <fullName evidence="2">Uncharacterized protein</fullName>
    </submittedName>
</protein>
<evidence type="ECO:0000313" key="2">
    <source>
        <dbReference type="EMBL" id="TLS42459.1"/>
    </source>
</evidence>
<accession>A0A5R9FIU9</accession>
<dbReference type="Proteomes" id="UP000305906">
    <property type="component" value="Unassembled WGS sequence"/>
</dbReference>
<sequence length="63" mass="6642">MDPHGGDPTRRPEQRLTGLPRSGSAPAAPTRPIPGGSAPRPPYRPERPRPQTPDGLKISPSGV</sequence>
<comment type="caution">
    <text evidence="2">The sequence shown here is derived from an EMBL/GenBank/DDBJ whole genome shotgun (WGS) entry which is preliminary data.</text>
</comment>
<feature type="compositionally biased region" description="Basic and acidic residues" evidence="1">
    <location>
        <begin position="1"/>
        <end position="14"/>
    </location>
</feature>
<gene>
    <name evidence="2" type="ORF">FE633_30400</name>
</gene>